<evidence type="ECO:0000313" key="1">
    <source>
        <dbReference type="EMBL" id="JAH09199.1"/>
    </source>
</evidence>
<dbReference type="EMBL" id="GBXM01099378">
    <property type="protein sequence ID" value="JAH09199.1"/>
    <property type="molecule type" value="Transcribed_RNA"/>
</dbReference>
<protein>
    <submittedName>
        <fullName evidence="1">Uncharacterized protein</fullName>
    </submittedName>
</protein>
<proteinExistence type="predicted"/>
<accession>A0A0E9PXG4</accession>
<dbReference type="EMBL" id="GBXM01090684">
    <property type="protein sequence ID" value="JAH17893.1"/>
    <property type="molecule type" value="Transcribed_RNA"/>
</dbReference>
<name>A0A0E9PXG4_ANGAN</name>
<reference evidence="1" key="2">
    <citation type="journal article" date="2015" name="Fish Shellfish Immunol.">
        <title>Early steps in the European eel (Anguilla anguilla)-Vibrio vulnificus interaction in the gills: Role of the RtxA13 toxin.</title>
        <authorList>
            <person name="Callol A."/>
            <person name="Pajuelo D."/>
            <person name="Ebbesson L."/>
            <person name="Teles M."/>
            <person name="MacKenzie S."/>
            <person name="Amaro C."/>
        </authorList>
    </citation>
    <scope>NUCLEOTIDE SEQUENCE</scope>
</reference>
<sequence length="10" mass="1165">MSQLISDQLM</sequence>
<reference evidence="1" key="1">
    <citation type="submission" date="2014-11" db="EMBL/GenBank/DDBJ databases">
        <authorList>
            <person name="Amaro Gonzalez C."/>
        </authorList>
    </citation>
    <scope>NUCLEOTIDE SEQUENCE</scope>
</reference>
<organism evidence="1">
    <name type="scientific">Anguilla anguilla</name>
    <name type="common">European freshwater eel</name>
    <name type="synonym">Muraena anguilla</name>
    <dbReference type="NCBI Taxonomy" id="7936"/>
    <lineage>
        <taxon>Eukaryota</taxon>
        <taxon>Metazoa</taxon>
        <taxon>Chordata</taxon>
        <taxon>Craniata</taxon>
        <taxon>Vertebrata</taxon>
        <taxon>Euteleostomi</taxon>
        <taxon>Actinopterygii</taxon>
        <taxon>Neopterygii</taxon>
        <taxon>Teleostei</taxon>
        <taxon>Anguilliformes</taxon>
        <taxon>Anguillidae</taxon>
        <taxon>Anguilla</taxon>
    </lineage>
</organism>